<dbReference type="InterPro" id="IPR043502">
    <property type="entry name" value="DNA/RNA_pol_sf"/>
</dbReference>
<dbReference type="Proteomes" id="UP001153954">
    <property type="component" value="Unassembled WGS sequence"/>
</dbReference>
<dbReference type="InterPro" id="IPR005312">
    <property type="entry name" value="DUF1759"/>
</dbReference>
<proteinExistence type="predicted"/>
<dbReference type="InterPro" id="IPR012337">
    <property type="entry name" value="RNaseH-like_sf"/>
</dbReference>
<evidence type="ECO:0000313" key="2">
    <source>
        <dbReference type="EMBL" id="CAH2097971.1"/>
    </source>
</evidence>
<protein>
    <recommendedName>
        <fullName evidence="1">Integrase catalytic domain-containing protein</fullName>
    </recommendedName>
</protein>
<dbReference type="InterPro" id="IPR008042">
    <property type="entry name" value="Retrotrans_Pao"/>
</dbReference>
<dbReference type="CDD" id="cd00303">
    <property type="entry name" value="retropepsin_like"/>
    <property type="match status" value="1"/>
</dbReference>
<dbReference type="GO" id="GO:0042575">
    <property type="term" value="C:DNA polymerase complex"/>
    <property type="evidence" value="ECO:0007669"/>
    <property type="project" value="UniProtKB-ARBA"/>
</dbReference>
<comment type="caution">
    <text evidence="2">The sequence shown here is derived from an EMBL/GenBank/DDBJ whole genome shotgun (WGS) entry which is preliminary data.</text>
</comment>
<dbReference type="Pfam" id="PF03564">
    <property type="entry name" value="DUF1759"/>
    <property type="match status" value="1"/>
</dbReference>
<dbReference type="PANTHER" id="PTHR47331:SF4">
    <property type="entry name" value="PEPTIDASE S1 DOMAIN-CONTAINING PROTEIN"/>
    <property type="match status" value="1"/>
</dbReference>
<reference evidence="2" key="1">
    <citation type="submission" date="2022-03" db="EMBL/GenBank/DDBJ databases">
        <authorList>
            <person name="Tunstrom K."/>
        </authorList>
    </citation>
    <scope>NUCLEOTIDE SEQUENCE</scope>
</reference>
<name>A0AAU9UJ89_EUPED</name>
<dbReference type="InterPro" id="IPR001584">
    <property type="entry name" value="Integrase_cat-core"/>
</dbReference>
<evidence type="ECO:0000259" key="1">
    <source>
        <dbReference type="PROSITE" id="PS50994"/>
    </source>
</evidence>
<gene>
    <name evidence="2" type="ORF">EEDITHA_LOCUS13133</name>
</gene>
<dbReference type="GO" id="GO:0071897">
    <property type="term" value="P:DNA biosynthetic process"/>
    <property type="evidence" value="ECO:0007669"/>
    <property type="project" value="UniProtKB-ARBA"/>
</dbReference>
<keyword evidence="3" id="KW-1185">Reference proteome</keyword>
<accession>A0AAU9UJ89</accession>
<dbReference type="PANTHER" id="PTHR47331">
    <property type="entry name" value="PHD-TYPE DOMAIN-CONTAINING PROTEIN"/>
    <property type="match status" value="1"/>
</dbReference>
<dbReference type="GO" id="GO:0015074">
    <property type="term" value="P:DNA integration"/>
    <property type="evidence" value="ECO:0007669"/>
    <property type="project" value="InterPro"/>
</dbReference>
<organism evidence="2 3">
    <name type="scientific">Euphydryas editha</name>
    <name type="common">Edith's checkerspot</name>
    <dbReference type="NCBI Taxonomy" id="104508"/>
    <lineage>
        <taxon>Eukaryota</taxon>
        <taxon>Metazoa</taxon>
        <taxon>Ecdysozoa</taxon>
        <taxon>Arthropoda</taxon>
        <taxon>Hexapoda</taxon>
        <taxon>Insecta</taxon>
        <taxon>Pterygota</taxon>
        <taxon>Neoptera</taxon>
        <taxon>Endopterygota</taxon>
        <taxon>Lepidoptera</taxon>
        <taxon>Glossata</taxon>
        <taxon>Ditrysia</taxon>
        <taxon>Papilionoidea</taxon>
        <taxon>Nymphalidae</taxon>
        <taxon>Nymphalinae</taxon>
        <taxon>Euphydryas</taxon>
    </lineage>
</organism>
<dbReference type="PROSITE" id="PS50994">
    <property type="entry name" value="INTEGRASE"/>
    <property type="match status" value="1"/>
</dbReference>
<dbReference type="InterPro" id="IPR021109">
    <property type="entry name" value="Peptidase_aspartic_dom_sf"/>
</dbReference>
<dbReference type="SUPFAM" id="SSF56672">
    <property type="entry name" value="DNA/RNA polymerases"/>
    <property type="match status" value="1"/>
</dbReference>
<dbReference type="InterPro" id="IPR036397">
    <property type="entry name" value="RNaseH_sf"/>
</dbReference>
<feature type="domain" description="Integrase catalytic" evidence="1">
    <location>
        <begin position="1296"/>
        <end position="1444"/>
    </location>
</feature>
<dbReference type="Pfam" id="PF05380">
    <property type="entry name" value="Peptidase_A17"/>
    <property type="match status" value="1"/>
</dbReference>
<dbReference type="Gene3D" id="2.40.70.10">
    <property type="entry name" value="Acid Proteases"/>
    <property type="match status" value="1"/>
</dbReference>
<dbReference type="Pfam" id="PF18701">
    <property type="entry name" value="DUF5641"/>
    <property type="match status" value="1"/>
</dbReference>
<dbReference type="EMBL" id="CAKOGL010000018">
    <property type="protein sequence ID" value="CAH2097971.1"/>
    <property type="molecule type" value="Genomic_DNA"/>
</dbReference>
<dbReference type="SUPFAM" id="SSF53098">
    <property type="entry name" value="Ribonuclease H-like"/>
    <property type="match status" value="1"/>
</dbReference>
<dbReference type="InterPro" id="IPR040676">
    <property type="entry name" value="DUF5641"/>
</dbReference>
<dbReference type="Gene3D" id="3.30.420.10">
    <property type="entry name" value="Ribonuclease H-like superfamily/Ribonuclease H"/>
    <property type="match status" value="1"/>
</dbReference>
<evidence type="ECO:0000313" key="3">
    <source>
        <dbReference type="Proteomes" id="UP001153954"/>
    </source>
</evidence>
<dbReference type="GO" id="GO:0003676">
    <property type="term" value="F:nucleic acid binding"/>
    <property type="evidence" value="ECO:0007669"/>
    <property type="project" value="InterPro"/>
</dbReference>
<sequence>MAELKALIAGRGYAKASITKLKKNMDADVYNDAAPEKIRATLGRLESVFSEYNGYCIKILAVDINDSEDSSLIEDTYLDLVTKFNTLLNKSALQTATPCTSKIKLPNVIIPTFTGKYTEYYEFINIFNAMIHNDISLTPVQKLYYLKGFLSGEPHALINNLPLQDESYTEAMKLLQERYDNKTKIVHEHVYILLDLPTITKSTTSTLRDMISEVKQHLAALKNLDEPVDSWDSIIVCILSRKLDSFFSRAFQMDSDNKSRPTIKQFLSYLEKRALALDNLSTGSSFTQQKQQPHRLASHAVATNPASATCIYCKCAHKLFQCPSFKMAAPSKRMEFATANKLCKICLSPHKYKCKFHFRCAECKQGHNTLLHQNNFDNSKQASLTPSVTLLSNASQGHVLLPTARIKLISQSGTIIYTRALLDSGSQASFVTQKVVDLLGINTKTSNTTIIGITNAEQTVDRSIYLDVHSTVYPFKVNVNCHVVKNITTKLPQEPIDISKLTFPVNCKLADESFSVPGDVHLLLGADVFFQVLLPQSEGKPSPISQGPATEDTLHSNVPSIVHTSFGYIVADRSSSAVIKNKKTNKVVTLFCYECNDSLSDSLNSFWTTEQVPEIFPEKLPEHEYCEKLFNETTKLENNKFQVSLPIKVPLQQVNSELGESFHLAYVRFINLEKRLHTDSTLFQQYKIFIDQYIELNHGEYFDINSYDMSKDPVYFLPHHAVIKQNAVTTKLRAVFDGSMQTSKKISLNDILLNGPVVQRDLFDTLIAFRLERFFFICDIKKMFRCIDLEPSYRSLQNILWRESPEQDIRCIQLKTVTYGLKSSSYLATRCLIELAARYKDQFPLAASILENNTYVDDILANSCSEKQLLQMQTELIQLLSLGGFELHKWASNCNSILKNVNKNCQNVNELDLQKHETYVKTLGITFDIEKDVFKSTCPDPYTSRNDSKRDILSYISKFYDPLGLIGPIFVHAKVIMQKLWATNTGWDSTPPGDIRHSWTNFTRGLTQMEPLNISRCVKLPDTVNTQLIGFADAFSVAYGCCLYLRCIDAQGNVLVQLLCSKSRINPLRKELTIPRLELNAALLLAKLCKKVLNTLSNKIIINNTYLFSDSQIVLAWLKTDNAKLQTYVANRVRAIREFSINCHWQYVNTEDNPSDCLSRGLQPHELKDLKLWWQGPHFLQKKCHIFESSGALATPTQLPSLQINDTILCATAAIDSNIFERLKKFSSINKMTRVLAYVVRFCNNIKLQANKQQGFLTAFELNRSLMMIVKHEQRQYFPLEIKSLKYQKELTAIHLELASDLTTDTFLACFKRFIARRNLPSDVHCDNGSTFKGARNQLDELYRLQNSQSHQYQVQSFASARGINFHFIPSYSPIFGGLWEAGVKSTKHHLKRAVGKALLTYEQLNTVLTEIEGILNSRPLTAVSADPNDFSYLSPGHFLTGAPLNTYPEHDIKDRPINLLKFWSLTVHIKQNFWRYWSKHYLSLLQSRPKWRDIKPNINVGSSVLLRDDNSSPLHWSMARVTSTFPGKDDCVRTVALKTPNGHIHNRSVSKICLLPIDV</sequence>